<feature type="binding site" evidence="9">
    <location>
        <position position="96"/>
    </location>
    <ligand>
        <name>L-glutamine</name>
        <dbReference type="ChEBI" id="CHEBI:58359"/>
    </ligand>
</feature>
<dbReference type="PANTHER" id="PTHR43284">
    <property type="entry name" value="ASPARAGINE SYNTHETASE (GLUTAMINE-HYDROLYZING)"/>
    <property type="match status" value="1"/>
</dbReference>
<evidence type="ECO:0000256" key="1">
    <source>
        <dbReference type="ARBA" id="ARBA00005187"/>
    </source>
</evidence>
<dbReference type="Gene3D" id="3.60.20.10">
    <property type="entry name" value="Glutamine Phosphoribosylpyrophosphate, subunit 1, domain 1"/>
    <property type="match status" value="1"/>
</dbReference>
<organism evidence="12 13">
    <name type="scientific">Acetobacter peroxydans</name>
    <dbReference type="NCBI Taxonomy" id="104098"/>
    <lineage>
        <taxon>Bacteria</taxon>
        <taxon>Pseudomonadati</taxon>
        <taxon>Pseudomonadota</taxon>
        <taxon>Alphaproteobacteria</taxon>
        <taxon>Acetobacterales</taxon>
        <taxon>Acetobacteraceae</taxon>
        <taxon>Acetobacter</taxon>
    </lineage>
</organism>
<evidence type="ECO:0000256" key="10">
    <source>
        <dbReference type="PIRSR" id="PIRSR001589-3"/>
    </source>
</evidence>
<dbReference type="AlphaFoldDB" id="A0A4Y3TPB6"/>
<dbReference type="EC" id="6.3.5.4" evidence="3"/>
<keyword evidence="5 9" id="KW-0067">ATP-binding</keyword>
<dbReference type="OrthoDB" id="9763290at2"/>
<dbReference type="CDD" id="cd00712">
    <property type="entry name" value="AsnB"/>
    <property type="match status" value="1"/>
</dbReference>
<feature type="active site" description="For GATase activity" evidence="8">
    <location>
        <position position="2"/>
    </location>
</feature>
<dbReference type="GO" id="GO:0006529">
    <property type="term" value="P:asparagine biosynthetic process"/>
    <property type="evidence" value="ECO:0007669"/>
    <property type="project" value="UniProtKB-KW"/>
</dbReference>
<comment type="pathway">
    <text evidence="1">Amino-acid biosynthesis; L-asparagine biosynthesis; L-asparagine from L-aspartate (L-Gln route): step 1/1.</text>
</comment>
<dbReference type="InterPro" id="IPR033738">
    <property type="entry name" value="AsnB_N"/>
</dbReference>
<dbReference type="PROSITE" id="PS51278">
    <property type="entry name" value="GATASE_TYPE_2"/>
    <property type="match status" value="1"/>
</dbReference>
<dbReference type="Pfam" id="PF00733">
    <property type="entry name" value="Asn_synthase"/>
    <property type="match status" value="1"/>
</dbReference>
<evidence type="ECO:0000256" key="8">
    <source>
        <dbReference type="PIRSR" id="PIRSR001589-1"/>
    </source>
</evidence>
<evidence type="ECO:0000256" key="3">
    <source>
        <dbReference type="ARBA" id="ARBA00012737"/>
    </source>
</evidence>
<dbReference type="InterPro" id="IPR006426">
    <property type="entry name" value="Asn_synth_AEB"/>
</dbReference>
<dbReference type="SUPFAM" id="SSF56235">
    <property type="entry name" value="N-terminal nucleophile aminohydrolases (Ntn hydrolases)"/>
    <property type="match status" value="1"/>
</dbReference>
<dbReference type="InterPro" id="IPR051786">
    <property type="entry name" value="ASN_synthetase/amidase"/>
</dbReference>
<dbReference type="GO" id="GO:0004066">
    <property type="term" value="F:asparagine synthase (glutamine-hydrolyzing) activity"/>
    <property type="evidence" value="ECO:0007669"/>
    <property type="project" value="UniProtKB-EC"/>
</dbReference>
<keyword evidence="6 8" id="KW-0315">Glutamine amidotransferase</keyword>
<name>A0A4Y3TPB6_9PROT</name>
<evidence type="ECO:0000259" key="11">
    <source>
        <dbReference type="PROSITE" id="PS51278"/>
    </source>
</evidence>
<dbReference type="PIRSF" id="PIRSF001589">
    <property type="entry name" value="Asn_synthetase_glu-h"/>
    <property type="match status" value="1"/>
</dbReference>
<comment type="caution">
    <text evidence="12">The sequence shown here is derived from an EMBL/GenBank/DDBJ whole genome shotgun (WGS) entry which is preliminary data.</text>
</comment>
<evidence type="ECO:0000256" key="5">
    <source>
        <dbReference type="ARBA" id="ARBA00022840"/>
    </source>
</evidence>
<gene>
    <name evidence="12" type="ORF">APE01nite_06280</name>
</gene>
<keyword evidence="8" id="KW-0061">Asparagine biosynthesis</keyword>
<reference evidence="12 13" key="1">
    <citation type="submission" date="2019-06" db="EMBL/GenBank/DDBJ databases">
        <title>Whole genome shotgun sequence of Acetobacter peroxydans NBRC 13755.</title>
        <authorList>
            <person name="Hosoyama A."/>
            <person name="Uohara A."/>
            <person name="Ohji S."/>
            <person name="Ichikawa N."/>
        </authorList>
    </citation>
    <scope>NUCLEOTIDE SEQUENCE [LARGE SCALE GENOMIC DNA]</scope>
    <source>
        <strain evidence="12 13">NBRC 13755</strain>
    </source>
</reference>
<dbReference type="InterPro" id="IPR029055">
    <property type="entry name" value="Ntn_hydrolases_N"/>
</dbReference>
<dbReference type="NCBIfam" id="TIGR01536">
    <property type="entry name" value="asn_synth_AEB"/>
    <property type="match status" value="1"/>
</dbReference>
<evidence type="ECO:0000313" key="12">
    <source>
        <dbReference type="EMBL" id="GEB84831.1"/>
    </source>
</evidence>
<feature type="domain" description="Glutamine amidotransferase type-2" evidence="11">
    <location>
        <begin position="2"/>
        <end position="209"/>
    </location>
</feature>
<dbReference type="GO" id="GO:0005829">
    <property type="term" value="C:cytosol"/>
    <property type="evidence" value="ECO:0007669"/>
    <property type="project" value="TreeGrafter"/>
</dbReference>
<accession>A0A4Y3TPB6</accession>
<dbReference type="Proteomes" id="UP000317730">
    <property type="component" value="Unassembled WGS sequence"/>
</dbReference>
<evidence type="ECO:0000256" key="9">
    <source>
        <dbReference type="PIRSR" id="PIRSR001589-2"/>
    </source>
</evidence>
<dbReference type="RefSeq" id="WP_141374760.1">
    <property type="nucleotide sequence ID" value="NZ_BAPL01000030.1"/>
</dbReference>
<dbReference type="SUPFAM" id="SSF52402">
    <property type="entry name" value="Adenine nucleotide alpha hydrolases-like"/>
    <property type="match status" value="1"/>
</dbReference>
<keyword evidence="8" id="KW-0028">Amino-acid biosynthesis</keyword>
<evidence type="ECO:0000256" key="4">
    <source>
        <dbReference type="ARBA" id="ARBA00022741"/>
    </source>
</evidence>
<feature type="site" description="Important for beta-aspartyl-AMP intermediate formation" evidence="10">
    <location>
        <position position="375"/>
    </location>
</feature>
<dbReference type="Gene3D" id="3.40.50.620">
    <property type="entry name" value="HUPs"/>
    <property type="match status" value="1"/>
</dbReference>
<comment type="similarity">
    <text evidence="2">Belongs to the asparagine synthetase family.</text>
</comment>
<feature type="binding site" evidence="9">
    <location>
        <begin position="373"/>
        <end position="374"/>
    </location>
    <ligand>
        <name>ATP</name>
        <dbReference type="ChEBI" id="CHEBI:30616"/>
    </ligand>
</feature>
<dbReference type="CDD" id="cd01991">
    <property type="entry name" value="Asn_synthase_B_C"/>
    <property type="match status" value="1"/>
</dbReference>
<dbReference type="EMBL" id="BJMV01000002">
    <property type="protein sequence ID" value="GEB84831.1"/>
    <property type="molecule type" value="Genomic_DNA"/>
</dbReference>
<evidence type="ECO:0000256" key="6">
    <source>
        <dbReference type="ARBA" id="ARBA00022962"/>
    </source>
</evidence>
<dbReference type="InterPro" id="IPR014729">
    <property type="entry name" value="Rossmann-like_a/b/a_fold"/>
</dbReference>
<comment type="catalytic activity">
    <reaction evidence="7">
        <text>L-aspartate + L-glutamine + ATP + H2O = L-asparagine + L-glutamate + AMP + diphosphate + H(+)</text>
        <dbReference type="Rhea" id="RHEA:12228"/>
        <dbReference type="ChEBI" id="CHEBI:15377"/>
        <dbReference type="ChEBI" id="CHEBI:15378"/>
        <dbReference type="ChEBI" id="CHEBI:29985"/>
        <dbReference type="ChEBI" id="CHEBI:29991"/>
        <dbReference type="ChEBI" id="CHEBI:30616"/>
        <dbReference type="ChEBI" id="CHEBI:33019"/>
        <dbReference type="ChEBI" id="CHEBI:58048"/>
        <dbReference type="ChEBI" id="CHEBI:58359"/>
        <dbReference type="ChEBI" id="CHEBI:456215"/>
        <dbReference type="EC" id="6.3.5.4"/>
    </reaction>
</comment>
<evidence type="ECO:0000256" key="2">
    <source>
        <dbReference type="ARBA" id="ARBA00005752"/>
    </source>
</evidence>
<sequence length="605" mass="65470">MCGIAGLARDVTSSPCPILVLESLAAALHHRGPDGAHIRRESGADLVHTRLSIIDLAGGDQPLSNHAATLVANGELYNDPLIRQSLGPSAFKTGSDCESALALFTREGAEYPRHLRGMYAIALHDTGTGEVLLSRDPFGIKPLYVAQTSHGLAFASEPAALLKAGLVARELCPTAREALLQLRFIPGENTIFPGIRRVLPGETLRVTSGGITSRLRLPALPTTHTSDLLPGLQGTAMESRALALIDAALMDSVSAHERADVPFGLFLSGGIDSACVLTAMSRLKRASPQPAAPLRTWTATFDAGGAANEAEAASALARAAGAEHETLMVTRDMVWRHLPEIVACMDDPAADYAIIPTWFLARRAAQEVRVILSGEGGDELFCGYGRYRAATRPWWAGRKRPWRRGVFDGLDILRADRPGADTDWRAGITAAERAAAHAPTPLARVQAVDVAEWLPNDLLLKLDRCLMAHGLEGRTPLLDPVVADIARRLPDSLRVRNGQGKWLLRRWLAQYAPAARPFAPKQGFTVPIGTWIAQDSQRLGELVARQACIAEIAHPERVRTLFKAADRTREGAAAWSLLFYALWHRTHMQACPFAGDVFETLADRL</sequence>
<dbReference type="InterPro" id="IPR017932">
    <property type="entry name" value="GATase_2_dom"/>
</dbReference>
<dbReference type="InterPro" id="IPR001962">
    <property type="entry name" value="Asn_synthase"/>
</dbReference>
<evidence type="ECO:0000313" key="13">
    <source>
        <dbReference type="Proteomes" id="UP000317730"/>
    </source>
</evidence>
<dbReference type="PANTHER" id="PTHR43284:SF1">
    <property type="entry name" value="ASPARAGINE SYNTHETASE"/>
    <property type="match status" value="1"/>
</dbReference>
<evidence type="ECO:0000256" key="7">
    <source>
        <dbReference type="ARBA" id="ARBA00048741"/>
    </source>
</evidence>
<dbReference type="Pfam" id="PF13537">
    <property type="entry name" value="GATase_7"/>
    <property type="match status" value="1"/>
</dbReference>
<protein>
    <recommendedName>
        <fullName evidence="3">asparagine synthase (glutamine-hydrolyzing)</fullName>
        <ecNumber evidence="3">6.3.5.4</ecNumber>
    </recommendedName>
</protein>
<keyword evidence="4 9" id="KW-0547">Nucleotide-binding</keyword>
<keyword evidence="13" id="KW-1185">Reference proteome</keyword>
<proteinExistence type="inferred from homology"/>
<dbReference type="GO" id="GO:0005524">
    <property type="term" value="F:ATP binding"/>
    <property type="evidence" value="ECO:0007669"/>
    <property type="project" value="UniProtKB-KW"/>
</dbReference>